<gene>
    <name evidence="2" type="ORF">J2Z40_002796</name>
</gene>
<comment type="caution">
    <text evidence="2">The sequence shown here is derived from an EMBL/GenBank/DDBJ whole genome shotgun (WGS) entry which is preliminary data.</text>
</comment>
<feature type="transmembrane region" description="Helical" evidence="1">
    <location>
        <begin position="715"/>
        <end position="738"/>
    </location>
</feature>
<sequence length="746" mass="82899">MMEDLEQIKALANHSEQFKQECMSIENVVNDFCYWTTKKNLENYANGYSIYNEMGLESQLKEYNPNTYMEDAFDRVIVLIKDEQLRLRDDKNAYFRENYIMRSVYSLRMIGYYKYLYLNKLENFQEFINEHKNFINEGVKHWDDDLYFFSPNMNGGSKEVFEQETVFDDELIDIESFMIEQNEQLKKIAGNSEQLHQESIALDNTVGDYILLKNEDYLFMLDITIDKEYPIMDRFNREINALEKTLLSYTQFPNAPLRDVYMKRHTYSLRMLTYYFALYMKRDYESIIEAYLNIYPEAREHWLEPLYFFSDKMNNVIPYKPRCPHCNERIETEYTYGSAKFCSEECRSEALWLSTEFAVLQDIAGITPNEMKAVLGMHRWGLNDFAVKLDEIQEVIDKGIAPSQALISSFKTKEIFDQLHTNLISKDVFRGGTAERFRGFIFEDLHAASASLRGTKTIVNNNNGPIDFIMFNADGTKTFGQAKAGYENAWFDASKYDGQLFVIPKNNPTLKARLEKTGKTVIESPISLDTTTKVAELMQLERKIYQTVFNSTGKNAPITSTVISTGGAAFKTGIYGGVASAGYSFGESTVELLYGEITLQDAGAQIAKSALVGAAQSTAIGGGMQLASIALRAASSSKAGIMVSTKVAGALATTKVGALAAGTASTVSGALMGTTAGSSLLAASASIGAGVTAASTAITATAASLMGATLAATSVGALIVASAPIMVVTTLAGATLSLGKRLLRGY</sequence>
<dbReference type="RefSeq" id="WP_157087858.1">
    <property type="nucleotide sequence ID" value="NZ_JAGIKZ010000017.1"/>
</dbReference>
<keyword evidence="1" id="KW-1133">Transmembrane helix</keyword>
<evidence type="ECO:0000313" key="2">
    <source>
        <dbReference type="EMBL" id="MBP2242222.1"/>
    </source>
</evidence>
<evidence type="ECO:0000256" key="1">
    <source>
        <dbReference type="SAM" id="Phobius"/>
    </source>
</evidence>
<evidence type="ECO:0000313" key="3">
    <source>
        <dbReference type="Proteomes" id="UP001519293"/>
    </source>
</evidence>
<proteinExistence type="predicted"/>
<organism evidence="2 3">
    <name type="scientific">Cytobacillus eiseniae</name>
    <dbReference type="NCBI Taxonomy" id="762947"/>
    <lineage>
        <taxon>Bacteria</taxon>
        <taxon>Bacillati</taxon>
        <taxon>Bacillota</taxon>
        <taxon>Bacilli</taxon>
        <taxon>Bacillales</taxon>
        <taxon>Bacillaceae</taxon>
        <taxon>Cytobacillus</taxon>
    </lineage>
</organism>
<protein>
    <submittedName>
        <fullName evidence="2">Uncharacterized protein</fullName>
    </submittedName>
</protein>
<dbReference type="EMBL" id="JAGIKZ010000017">
    <property type="protein sequence ID" value="MBP2242222.1"/>
    <property type="molecule type" value="Genomic_DNA"/>
</dbReference>
<name>A0ABS4RKA8_9BACI</name>
<reference evidence="2 3" key="1">
    <citation type="submission" date="2021-03" db="EMBL/GenBank/DDBJ databases">
        <title>Genomic Encyclopedia of Type Strains, Phase IV (KMG-IV): sequencing the most valuable type-strain genomes for metagenomic binning, comparative biology and taxonomic classification.</title>
        <authorList>
            <person name="Goeker M."/>
        </authorList>
    </citation>
    <scope>NUCLEOTIDE SEQUENCE [LARGE SCALE GENOMIC DNA]</scope>
    <source>
        <strain evidence="2 3">DSM 26675</strain>
    </source>
</reference>
<keyword evidence="1" id="KW-0812">Transmembrane</keyword>
<keyword evidence="3" id="KW-1185">Reference proteome</keyword>
<accession>A0ABS4RKA8</accession>
<dbReference type="Proteomes" id="UP001519293">
    <property type="component" value="Unassembled WGS sequence"/>
</dbReference>
<keyword evidence="1" id="KW-0472">Membrane</keyword>